<reference evidence="2 3" key="1">
    <citation type="submission" date="2020-02" db="EMBL/GenBank/DDBJ databases">
        <authorList>
            <person name="Zheng R.K."/>
            <person name="Sun C.M."/>
        </authorList>
    </citation>
    <scope>NUCLEOTIDE SEQUENCE [LARGE SCALE GENOMIC DNA]</scope>
    <source>
        <strain evidence="3">zrk23</strain>
    </source>
</reference>
<keyword evidence="3" id="KW-1185">Reference proteome</keyword>
<name>A0A6G6Y2M2_9SPHN</name>
<dbReference type="KEGG" id="spzr:G5C33_03655"/>
<evidence type="ECO:0000256" key="1">
    <source>
        <dbReference type="SAM" id="MobiDB-lite"/>
    </source>
</evidence>
<sequence length="179" mass="20122">MSDEPTDFTPVPTSRTTGWTAQRQRKFIDILAETGCVSDAAAAVGLTPRSAYRLRLRPEAESFHRAWDAALTLASNRLLTMAYERAVYGNIRQVWQRGEVIGEERVPPDRLLMFLLRHLDPMRFGRLSGLMPADVPNPRDSARAAFSDLAEDLTDSEAEAEPLREEHFAHGLIPQFDAE</sequence>
<proteinExistence type="predicted"/>
<evidence type="ECO:0000313" key="2">
    <source>
        <dbReference type="EMBL" id="QIG78968.1"/>
    </source>
</evidence>
<dbReference type="Proteomes" id="UP000501568">
    <property type="component" value="Chromosome"/>
</dbReference>
<feature type="compositionally biased region" description="Acidic residues" evidence="1">
    <location>
        <begin position="149"/>
        <end position="160"/>
    </location>
</feature>
<gene>
    <name evidence="2" type="ORF">G5C33_03655</name>
</gene>
<evidence type="ECO:0000313" key="3">
    <source>
        <dbReference type="Proteomes" id="UP000501568"/>
    </source>
</evidence>
<protein>
    <submittedName>
        <fullName evidence="2">Uncharacterized protein</fullName>
    </submittedName>
</protein>
<dbReference type="EMBL" id="CP049109">
    <property type="protein sequence ID" value="QIG78968.1"/>
    <property type="molecule type" value="Genomic_DNA"/>
</dbReference>
<organism evidence="2 3">
    <name type="scientific">Stakelama tenebrarum</name>
    <dbReference type="NCBI Taxonomy" id="2711215"/>
    <lineage>
        <taxon>Bacteria</taxon>
        <taxon>Pseudomonadati</taxon>
        <taxon>Pseudomonadota</taxon>
        <taxon>Alphaproteobacteria</taxon>
        <taxon>Sphingomonadales</taxon>
        <taxon>Sphingomonadaceae</taxon>
        <taxon>Stakelama</taxon>
    </lineage>
</organism>
<feature type="region of interest" description="Disordered" evidence="1">
    <location>
        <begin position="148"/>
        <end position="170"/>
    </location>
</feature>
<dbReference type="RefSeq" id="WP_165325969.1">
    <property type="nucleotide sequence ID" value="NZ_CP049109.1"/>
</dbReference>
<accession>A0A6G6Y2M2</accession>
<dbReference type="AlphaFoldDB" id="A0A6G6Y2M2"/>